<dbReference type="NCBIfam" id="TIGR00797">
    <property type="entry name" value="matE"/>
    <property type="match status" value="1"/>
</dbReference>
<dbReference type="CDD" id="cd13136">
    <property type="entry name" value="MATE_DinF_like"/>
    <property type="match status" value="1"/>
</dbReference>
<dbReference type="PANTHER" id="PTHR42893:SF46">
    <property type="entry name" value="PROTEIN DETOXIFICATION 44, CHLOROPLASTIC"/>
    <property type="match status" value="1"/>
</dbReference>
<evidence type="ECO:0000256" key="6">
    <source>
        <dbReference type="SAM" id="Phobius"/>
    </source>
</evidence>
<evidence type="ECO:0000256" key="1">
    <source>
        <dbReference type="ARBA" id="ARBA00004141"/>
    </source>
</evidence>
<feature type="transmembrane region" description="Helical" evidence="6">
    <location>
        <begin position="256"/>
        <end position="274"/>
    </location>
</feature>
<dbReference type="AlphaFoldDB" id="A0A9E8HSP7"/>
<dbReference type="EMBL" id="CP101527">
    <property type="protein sequence ID" value="UZW75059.1"/>
    <property type="molecule type" value="Genomic_DNA"/>
</dbReference>
<dbReference type="InterPro" id="IPR002528">
    <property type="entry name" value="MATE_fam"/>
</dbReference>
<feature type="transmembrane region" description="Helical" evidence="6">
    <location>
        <begin position="280"/>
        <end position="299"/>
    </location>
</feature>
<keyword evidence="5 6" id="KW-0472">Membrane</keyword>
<organism evidence="7 8">
    <name type="scientific">Alkalimarinus sediminis</name>
    <dbReference type="NCBI Taxonomy" id="1632866"/>
    <lineage>
        <taxon>Bacteria</taxon>
        <taxon>Pseudomonadati</taxon>
        <taxon>Pseudomonadota</taxon>
        <taxon>Gammaproteobacteria</taxon>
        <taxon>Alteromonadales</taxon>
        <taxon>Alteromonadaceae</taxon>
        <taxon>Alkalimarinus</taxon>
    </lineage>
</organism>
<dbReference type="Proteomes" id="UP001164472">
    <property type="component" value="Chromosome"/>
</dbReference>
<evidence type="ECO:0000313" key="8">
    <source>
        <dbReference type="Proteomes" id="UP001164472"/>
    </source>
</evidence>
<dbReference type="Pfam" id="PF01554">
    <property type="entry name" value="MatE"/>
    <property type="match status" value="2"/>
</dbReference>
<keyword evidence="4 6" id="KW-1133">Transmembrane helix</keyword>
<protein>
    <submittedName>
        <fullName evidence="7">MATE family efflux transporter</fullName>
    </submittedName>
</protein>
<feature type="transmembrane region" description="Helical" evidence="6">
    <location>
        <begin position="20"/>
        <end position="42"/>
    </location>
</feature>
<keyword evidence="3 6" id="KW-0812">Transmembrane</keyword>
<feature type="transmembrane region" description="Helical" evidence="6">
    <location>
        <begin position="107"/>
        <end position="129"/>
    </location>
</feature>
<dbReference type="RefSeq" id="WP_251812279.1">
    <property type="nucleotide sequence ID" value="NZ_CP101527.1"/>
</dbReference>
<accession>A0A9E8HSP7</accession>
<feature type="transmembrane region" description="Helical" evidence="6">
    <location>
        <begin position="325"/>
        <end position="348"/>
    </location>
</feature>
<comment type="subcellular location">
    <subcellularLocation>
        <location evidence="1">Membrane</location>
        <topology evidence="1">Multi-pass membrane protein</topology>
    </subcellularLocation>
</comment>
<dbReference type="PANTHER" id="PTHR42893">
    <property type="entry name" value="PROTEIN DETOXIFICATION 44, CHLOROPLASTIC-RELATED"/>
    <property type="match status" value="1"/>
</dbReference>
<dbReference type="GO" id="GO:0015297">
    <property type="term" value="F:antiporter activity"/>
    <property type="evidence" value="ECO:0007669"/>
    <property type="project" value="InterPro"/>
</dbReference>
<gene>
    <name evidence="7" type="ORF">NNL22_00190</name>
</gene>
<comment type="similarity">
    <text evidence="2">Belongs to the multi antimicrobial extrusion (MATE) (TC 2.A.66.1) family.</text>
</comment>
<sequence length="453" mass="50555">MRSKNDLNQGKIISNQSLHVRLWTIAWPLIIANITVPLLGLVDTAVLGHLDSPTYLGAVAIGANIFSFVFWGFGFLRMGTTGLAAQAFGDQQQTNNSYPLQLILSQALMLAVTIGLLLILTQALLFQFALYLIDGSDEVTELARRYCEIRIYSAPATLAHYVLIGWLIGTQNSRGPLIILIAANSINIVLDYWFVMGLGWKSDGVAWATLIAEYSSAAIGFAIVFRSEWFKTWHIKYRDLFDLQRYRRLLQVNRHLFVRTISLLFTFAFFTAQGAQQSDLVLAVNAVLLTFLLLISNGLDGFANAAEALVGEAVGQKNTVYFSQVVKVSGAWSLFTAGLFSLAFWWLGGEIINLLSTIPEVVTLAKQYLVWIILLPIIAMPSYLFDGVFIGATRSREMQNTMLVATFLVFLPVWWLSQGWGNHGLWLALTLFLLFRGGALAYLYLADKKNHYK</sequence>
<feature type="transmembrane region" description="Helical" evidence="6">
    <location>
        <begin position="175"/>
        <end position="194"/>
    </location>
</feature>
<dbReference type="GO" id="GO:0005886">
    <property type="term" value="C:plasma membrane"/>
    <property type="evidence" value="ECO:0007669"/>
    <property type="project" value="TreeGrafter"/>
</dbReference>
<evidence type="ECO:0000313" key="7">
    <source>
        <dbReference type="EMBL" id="UZW75059.1"/>
    </source>
</evidence>
<feature type="transmembrane region" description="Helical" evidence="6">
    <location>
        <begin position="423"/>
        <end position="445"/>
    </location>
</feature>
<keyword evidence="8" id="KW-1185">Reference proteome</keyword>
<feature type="transmembrane region" description="Helical" evidence="6">
    <location>
        <begin position="401"/>
        <end position="417"/>
    </location>
</feature>
<dbReference type="GO" id="GO:0042910">
    <property type="term" value="F:xenobiotic transmembrane transporter activity"/>
    <property type="evidence" value="ECO:0007669"/>
    <property type="project" value="InterPro"/>
</dbReference>
<name>A0A9E8HSP7_9ALTE</name>
<dbReference type="InterPro" id="IPR044644">
    <property type="entry name" value="DinF-like"/>
</dbReference>
<feature type="transmembrane region" description="Helical" evidence="6">
    <location>
        <begin position="54"/>
        <end position="76"/>
    </location>
</feature>
<evidence type="ECO:0000256" key="4">
    <source>
        <dbReference type="ARBA" id="ARBA00022989"/>
    </source>
</evidence>
<feature type="transmembrane region" description="Helical" evidence="6">
    <location>
        <begin position="368"/>
        <end position="389"/>
    </location>
</feature>
<reference evidence="7" key="1">
    <citation type="submission" date="2022-07" db="EMBL/GenBank/DDBJ databases">
        <title>Alkalimarinus sp. nov., isolated from gut of a Alitta virens.</title>
        <authorList>
            <person name="Yang A.I."/>
            <person name="Shin N.-R."/>
        </authorList>
    </citation>
    <scope>NUCLEOTIDE SEQUENCE</scope>
    <source>
        <strain evidence="7">FA028</strain>
    </source>
</reference>
<evidence type="ECO:0000256" key="3">
    <source>
        <dbReference type="ARBA" id="ARBA00022692"/>
    </source>
</evidence>
<evidence type="ECO:0000256" key="2">
    <source>
        <dbReference type="ARBA" id="ARBA00010199"/>
    </source>
</evidence>
<evidence type="ECO:0000256" key="5">
    <source>
        <dbReference type="ARBA" id="ARBA00023136"/>
    </source>
</evidence>
<dbReference type="KEGG" id="asem:NNL22_00190"/>
<feature type="transmembrane region" description="Helical" evidence="6">
    <location>
        <begin position="149"/>
        <end position="168"/>
    </location>
</feature>
<proteinExistence type="inferred from homology"/>
<feature type="transmembrane region" description="Helical" evidence="6">
    <location>
        <begin position="206"/>
        <end position="225"/>
    </location>
</feature>